<proteinExistence type="predicted"/>
<sequence length="238" mass="24542">MRLTASARLLAGLGALCGLLAGAVRGEVVAANVVVRVLERTGDALVEQALTYPAALPDVPTVKASTPLTVAFDAQTADGAPLQLDHAVLSLQHAETGAEVAFAAQRAKGGQYKASIPRKEFRRHLASAPGRYTLALVLGSFEHGGLVYELGAVDVAGKRAGPRRAALGPKLEIRHRFADPQRMPSAAVSLAFAGLVAAPLAGLAHVWARLGVNASNLKREAAGSAAFMALVAAYMALA</sequence>
<evidence type="ECO:0000313" key="2">
    <source>
        <dbReference type="Proteomes" id="UP001140234"/>
    </source>
</evidence>
<comment type="caution">
    <text evidence="1">The sequence shown here is derived from an EMBL/GenBank/DDBJ whole genome shotgun (WGS) entry which is preliminary data.</text>
</comment>
<name>A0ACC1JK70_9FUNG</name>
<organism evidence="1 2">
    <name type="scientific">Coemansia nantahalensis</name>
    <dbReference type="NCBI Taxonomy" id="2789366"/>
    <lineage>
        <taxon>Eukaryota</taxon>
        <taxon>Fungi</taxon>
        <taxon>Fungi incertae sedis</taxon>
        <taxon>Zoopagomycota</taxon>
        <taxon>Kickxellomycotina</taxon>
        <taxon>Kickxellomycetes</taxon>
        <taxon>Kickxellales</taxon>
        <taxon>Kickxellaceae</taxon>
        <taxon>Coemansia</taxon>
    </lineage>
</organism>
<accession>A0ACC1JK70</accession>
<feature type="non-terminal residue" evidence="1">
    <location>
        <position position="238"/>
    </location>
</feature>
<dbReference type="EMBL" id="JANBUJ010003430">
    <property type="protein sequence ID" value="KAJ2760696.1"/>
    <property type="molecule type" value="Genomic_DNA"/>
</dbReference>
<keyword evidence="2" id="KW-1185">Reference proteome</keyword>
<protein>
    <submittedName>
        <fullName evidence="1">Proteasome regulatory particle base subunit</fullName>
    </submittedName>
</protein>
<reference evidence="1" key="1">
    <citation type="submission" date="2022-07" db="EMBL/GenBank/DDBJ databases">
        <title>Phylogenomic reconstructions and comparative analyses of Kickxellomycotina fungi.</title>
        <authorList>
            <person name="Reynolds N.K."/>
            <person name="Stajich J.E."/>
            <person name="Barry K."/>
            <person name="Grigoriev I.V."/>
            <person name="Crous P."/>
            <person name="Smith M.E."/>
        </authorList>
    </citation>
    <scope>NUCLEOTIDE SEQUENCE</scope>
    <source>
        <strain evidence="1">CBS 109366</strain>
    </source>
</reference>
<evidence type="ECO:0000313" key="1">
    <source>
        <dbReference type="EMBL" id="KAJ2760696.1"/>
    </source>
</evidence>
<keyword evidence="1" id="KW-0647">Proteasome</keyword>
<dbReference type="Proteomes" id="UP001140234">
    <property type="component" value="Unassembled WGS sequence"/>
</dbReference>
<gene>
    <name evidence="1" type="primary">RPN2_3</name>
    <name evidence="1" type="ORF">IWQ57_006239</name>
</gene>